<dbReference type="InterPro" id="IPR010499">
    <property type="entry name" value="AraC_E-bd"/>
</dbReference>
<dbReference type="SUPFAM" id="SSF46955">
    <property type="entry name" value="Putative DNA-binding domain"/>
    <property type="match status" value="1"/>
</dbReference>
<dbReference type="Proteomes" id="UP000195141">
    <property type="component" value="Chromosome"/>
</dbReference>
<keyword evidence="3" id="KW-0238">DNA-binding</keyword>
<keyword evidence="2" id="KW-0805">Transcription regulation</keyword>
<organism evidence="7">
    <name type="scientific">Candidatus Enterococcus clewellii</name>
    <dbReference type="NCBI Taxonomy" id="1834193"/>
    <lineage>
        <taxon>Bacteria</taxon>
        <taxon>Bacillati</taxon>
        <taxon>Bacillota</taxon>
        <taxon>Bacilli</taxon>
        <taxon>Lactobacillales</taxon>
        <taxon>Enterococcaceae</taxon>
        <taxon>Enterococcus</taxon>
    </lineage>
</organism>
<dbReference type="InterPro" id="IPR047057">
    <property type="entry name" value="MerR_fam"/>
</dbReference>
<sequence>MFKIGEFSKISNTTVRTLRHYEKLGLILPTTIDPQSGYRFYEANQISTINKIRMLQQVGLSLETIKEILEKQQADVLNYYYEIKEKELEKEMEEINKKKEMIRQLQNQLKEGNNMEKYNVVLKTIPARNVISVRKVIPTFQDEGELWDLLQQEMKKGSVKIAPGSLGISLYHDKEYRETNVEVEVQLEVIGEYENGETATFFEAPEYSIASVTFSGSFDQMPQVSQALATWIETNHYQVSGPMINISHVSPAHDPNPRNWVTEASFVVSLNGKK</sequence>
<dbReference type="PANTHER" id="PTHR30204:SF69">
    <property type="entry name" value="MERR-FAMILY TRANSCRIPTIONAL REGULATOR"/>
    <property type="match status" value="1"/>
</dbReference>
<evidence type="ECO:0000256" key="2">
    <source>
        <dbReference type="ARBA" id="ARBA00023015"/>
    </source>
</evidence>
<evidence type="ECO:0000256" key="4">
    <source>
        <dbReference type="ARBA" id="ARBA00023163"/>
    </source>
</evidence>
<keyword evidence="9" id="KW-1185">Reference proteome</keyword>
<reference evidence="7" key="1">
    <citation type="submission" date="2017-05" db="EMBL/GenBank/DDBJ databases">
        <title>The Genome Sequence of Enterococcus sp. 9E7_DIV0242.</title>
        <authorList>
            <consortium name="The Broad Institute Genomics Platform"/>
            <consortium name="The Broad Institute Genomic Center for Infectious Diseases"/>
            <person name="Earl A."/>
            <person name="Manson A."/>
            <person name="Schwartman J."/>
            <person name="Gilmore M."/>
            <person name="Abouelleil A."/>
            <person name="Cao P."/>
            <person name="Chapman S."/>
            <person name="Cusick C."/>
            <person name="Shea T."/>
            <person name="Young S."/>
            <person name="Neafsey D."/>
            <person name="Nusbaum C."/>
            <person name="Birren B."/>
        </authorList>
    </citation>
    <scope>NUCLEOTIDE SEQUENCE [LARGE SCALE GENOMIC DNA]</scope>
    <source>
        <strain evidence="7">9E7_DIV0242</strain>
    </source>
</reference>
<keyword evidence="5" id="KW-0175">Coiled coil</keyword>
<dbReference type="RefSeq" id="WP_086351097.1">
    <property type="nucleotide sequence ID" value="NZ_CP147247.1"/>
</dbReference>
<dbReference type="Pfam" id="PF06445">
    <property type="entry name" value="GyrI-like"/>
    <property type="match status" value="1"/>
</dbReference>
<dbReference type="GO" id="GO:0003700">
    <property type="term" value="F:DNA-binding transcription factor activity"/>
    <property type="evidence" value="ECO:0007669"/>
    <property type="project" value="InterPro"/>
</dbReference>
<protein>
    <recommendedName>
        <fullName evidence="6">HTH merR-type domain-containing protein</fullName>
    </recommendedName>
</protein>
<dbReference type="InterPro" id="IPR029442">
    <property type="entry name" value="GyrI-like"/>
</dbReference>
<dbReference type="Pfam" id="PF13411">
    <property type="entry name" value="MerR_1"/>
    <property type="match status" value="1"/>
</dbReference>
<dbReference type="SMART" id="SM00422">
    <property type="entry name" value="HTH_MERR"/>
    <property type="match status" value="1"/>
</dbReference>
<accession>A0A242JWP8</accession>
<evidence type="ECO:0000256" key="1">
    <source>
        <dbReference type="ARBA" id="ARBA00022491"/>
    </source>
</evidence>
<dbReference type="InterPro" id="IPR011256">
    <property type="entry name" value="Reg_factor_effector_dom_sf"/>
</dbReference>
<dbReference type="PROSITE" id="PS50937">
    <property type="entry name" value="HTH_MERR_2"/>
    <property type="match status" value="1"/>
</dbReference>
<evidence type="ECO:0000313" key="7">
    <source>
        <dbReference type="EMBL" id="OTP09747.1"/>
    </source>
</evidence>
<reference evidence="8" key="3">
    <citation type="submission" date="2024-03" db="EMBL/GenBank/DDBJ databases">
        <title>The Genome Sequence of Enterococcus sp. DIV0242b.</title>
        <authorList>
            <consortium name="The Broad Institute Genomics Platform"/>
            <consortium name="The Broad Institute Microbial Omics Core"/>
            <consortium name="The Broad Institute Genomic Center for Infectious Diseases"/>
            <person name="Earl A."/>
            <person name="Manson A."/>
            <person name="Gilmore M."/>
            <person name="Schwartman J."/>
            <person name="Shea T."/>
            <person name="Abouelleil A."/>
            <person name="Cao P."/>
            <person name="Chapman S."/>
            <person name="Cusick C."/>
            <person name="Young S."/>
            <person name="Neafsey D."/>
            <person name="Nusbaum C."/>
            <person name="Birren B."/>
        </authorList>
    </citation>
    <scope>NUCLEOTIDE SEQUENCE</scope>
    <source>
        <strain evidence="8">9E7_DIV0242</strain>
    </source>
</reference>
<proteinExistence type="predicted"/>
<keyword evidence="4" id="KW-0804">Transcription</keyword>
<evidence type="ECO:0000313" key="8">
    <source>
        <dbReference type="EMBL" id="WYJ91937.1"/>
    </source>
</evidence>
<evidence type="ECO:0000259" key="6">
    <source>
        <dbReference type="PROSITE" id="PS50937"/>
    </source>
</evidence>
<dbReference type="InterPro" id="IPR000551">
    <property type="entry name" value="MerR-type_HTH_dom"/>
</dbReference>
<name>A0A242JWP8_9ENTE</name>
<dbReference type="Gene3D" id="3.20.80.10">
    <property type="entry name" value="Regulatory factor, effector binding domain"/>
    <property type="match status" value="1"/>
</dbReference>
<evidence type="ECO:0000256" key="5">
    <source>
        <dbReference type="SAM" id="Coils"/>
    </source>
</evidence>
<dbReference type="EMBL" id="CP147247">
    <property type="protein sequence ID" value="WYJ91937.1"/>
    <property type="molecule type" value="Genomic_DNA"/>
</dbReference>
<dbReference type="GO" id="GO:0003677">
    <property type="term" value="F:DNA binding"/>
    <property type="evidence" value="ECO:0007669"/>
    <property type="project" value="UniProtKB-KW"/>
</dbReference>
<keyword evidence="1" id="KW-0678">Repressor</keyword>
<dbReference type="EMBL" id="NGMM01000010">
    <property type="protein sequence ID" value="OTP09747.1"/>
    <property type="molecule type" value="Genomic_DNA"/>
</dbReference>
<feature type="domain" description="HTH merR-type" evidence="6">
    <location>
        <begin position="1"/>
        <end position="71"/>
    </location>
</feature>
<dbReference type="OrthoDB" id="9773308at2"/>
<dbReference type="SMART" id="SM00871">
    <property type="entry name" value="AraC_E_bind"/>
    <property type="match status" value="1"/>
</dbReference>
<dbReference type="Gene3D" id="1.10.1660.10">
    <property type="match status" value="1"/>
</dbReference>
<feature type="coiled-coil region" evidence="5">
    <location>
        <begin position="81"/>
        <end position="115"/>
    </location>
</feature>
<dbReference type="SUPFAM" id="SSF55136">
    <property type="entry name" value="Probable bacterial effector-binding domain"/>
    <property type="match status" value="1"/>
</dbReference>
<dbReference type="PANTHER" id="PTHR30204">
    <property type="entry name" value="REDOX-CYCLING DRUG-SENSING TRANSCRIPTIONAL ACTIVATOR SOXR"/>
    <property type="match status" value="1"/>
</dbReference>
<evidence type="ECO:0000313" key="9">
    <source>
        <dbReference type="Proteomes" id="UP000195141"/>
    </source>
</evidence>
<dbReference type="InterPro" id="IPR009061">
    <property type="entry name" value="DNA-bd_dom_put_sf"/>
</dbReference>
<gene>
    <name evidence="8" type="ORF">A5888_003710</name>
    <name evidence="7" type="ORF">A5888_004135</name>
</gene>
<dbReference type="AlphaFoldDB" id="A0A242JWP8"/>
<evidence type="ECO:0000256" key="3">
    <source>
        <dbReference type="ARBA" id="ARBA00023125"/>
    </source>
</evidence>
<reference evidence="8" key="2">
    <citation type="submission" date="2017-05" db="EMBL/GenBank/DDBJ databases">
        <authorList>
            <consortium name="The Broad Institute Genomics Platform"/>
            <consortium name="The Broad Institute Genomic Center for Infectious Diseases"/>
            <person name="Earl A."/>
            <person name="Manson A."/>
            <person name="Schwartman J."/>
            <person name="Gilmore M."/>
            <person name="Abouelleil A."/>
            <person name="Cao P."/>
            <person name="Chapman S."/>
            <person name="Cusick C."/>
            <person name="Shea T."/>
            <person name="Young S."/>
            <person name="Neafsey D."/>
            <person name="Nusbaum C."/>
            <person name="Birren B."/>
        </authorList>
    </citation>
    <scope>NUCLEOTIDE SEQUENCE</scope>
    <source>
        <strain evidence="8">9E7_DIV0242</strain>
    </source>
</reference>